<keyword evidence="2" id="KW-1185">Reference proteome</keyword>
<sequence>MSEKGKSAKGIQVQGKPKASSKTKPCPWTGSMVPTNVPGPGETQSVLHPRKDVFVLKVAKVGPNGDRRCKMELELATPKGTEKKIPSRVDTRETQCEPDPPPCCCLKPKKKKEK</sequence>
<proteinExistence type="predicted"/>
<organism evidence="1 2">
    <name type="scientific">Dendrolimus kikuchii</name>
    <dbReference type="NCBI Taxonomy" id="765133"/>
    <lineage>
        <taxon>Eukaryota</taxon>
        <taxon>Metazoa</taxon>
        <taxon>Ecdysozoa</taxon>
        <taxon>Arthropoda</taxon>
        <taxon>Hexapoda</taxon>
        <taxon>Insecta</taxon>
        <taxon>Pterygota</taxon>
        <taxon>Neoptera</taxon>
        <taxon>Endopterygota</taxon>
        <taxon>Lepidoptera</taxon>
        <taxon>Glossata</taxon>
        <taxon>Ditrysia</taxon>
        <taxon>Bombycoidea</taxon>
        <taxon>Lasiocampidae</taxon>
        <taxon>Dendrolimus</taxon>
    </lineage>
</organism>
<accession>A0ACC1DIK3</accession>
<protein>
    <submittedName>
        <fullName evidence="1">Uncharacterized protein</fullName>
    </submittedName>
</protein>
<comment type="caution">
    <text evidence="1">The sequence shown here is derived from an EMBL/GenBank/DDBJ whole genome shotgun (WGS) entry which is preliminary data.</text>
</comment>
<evidence type="ECO:0000313" key="2">
    <source>
        <dbReference type="Proteomes" id="UP000824533"/>
    </source>
</evidence>
<dbReference type="Proteomes" id="UP000824533">
    <property type="component" value="Linkage Group LG01"/>
</dbReference>
<name>A0ACC1DIK3_9NEOP</name>
<evidence type="ECO:0000313" key="1">
    <source>
        <dbReference type="EMBL" id="KAJ0183813.1"/>
    </source>
</evidence>
<gene>
    <name evidence="1" type="ORF">K1T71_000236</name>
</gene>
<dbReference type="EMBL" id="CM034387">
    <property type="protein sequence ID" value="KAJ0183813.1"/>
    <property type="molecule type" value="Genomic_DNA"/>
</dbReference>
<reference evidence="1 2" key="1">
    <citation type="journal article" date="2021" name="Front. Genet.">
        <title>Chromosome-Level Genome Assembly Reveals Significant Gene Expansion in the Toll and IMD Signaling Pathways of Dendrolimus kikuchii.</title>
        <authorList>
            <person name="Zhou J."/>
            <person name="Wu P."/>
            <person name="Xiong Z."/>
            <person name="Liu N."/>
            <person name="Zhao N."/>
            <person name="Ji M."/>
            <person name="Qiu Y."/>
            <person name="Yang B."/>
        </authorList>
    </citation>
    <scope>NUCLEOTIDE SEQUENCE [LARGE SCALE GENOMIC DNA]</scope>
    <source>
        <strain evidence="1">Ann1</strain>
    </source>
</reference>